<keyword evidence="1" id="KW-1133">Transmembrane helix</keyword>
<name>A0A519BEA1_ACIG2</name>
<dbReference type="AlphaFoldDB" id="A0A519BEA1"/>
<accession>A0A519BEA1</accession>
<keyword evidence="1" id="KW-0812">Transmembrane</keyword>
<protein>
    <recommendedName>
        <fullName evidence="4">PilN domain-containing protein</fullName>
    </recommendedName>
</protein>
<evidence type="ECO:0000313" key="2">
    <source>
        <dbReference type="EMBL" id="RZD15592.1"/>
    </source>
</evidence>
<evidence type="ECO:0008006" key="4">
    <source>
        <dbReference type="Google" id="ProtNLM"/>
    </source>
</evidence>
<gene>
    <name evidence="2" type="ORF">EVJ46_08645</name>
</gene>
<dbReference type="EMBL" id="SGBC01000004">
    <property type="protein sequence ID" value="RZD15592.1"/>
    <property type="molecule type" value="Genomic_DNA"/>
</dbReference>
<sequence>MNDFKSIKMDDFHKIIDDTYDFDDSDLFDKNSSFGKIGSGGGKIKNKNHNKLLILAYLFVLIIIWSAFFMNYVSYSNKISQYSKESSIISSSINKNSALLEKLKNNLNFFRNIKNSQVNIANLLYNISIHKFSAGKLTSVLIKSGKVYLKFIVYKNNFLNSLNNLMGYKVYLNMNRNKIFTGRFKIVSLVKTGKDKFKALLTSNNNK</sequence>
<proteinExistence type="predicted"/>
<comment type="caution">
    <text evidence="2">The sequence shown here is derived from an EMBL/GenBank/DDBJ whole genome shotgun (WGS) entry which is preliminary data.</text>
</comment>
<evidence type="ECO:0000256" key="1">
    <source>
        <dbReference type="SAM" id="Phobius"/>
    </source>
</evidence>
<dbReference type="Proteomes" id="UP000316562">
    <property type="component" value="Unassembled WGS sequence"/>
</dbReference>
<evidence type="ECO:0000313" key="3">
    <source>
        <dbReference type="Proteomes" id="UP000316562"/>
    </source>
</evidence>
<reference evidence="2 3" key="1">
    <citation type="journal article" date="2019" name="ISME J.">
        <title>Insights into ecological role of a new deltaproteobacterial order Candidatus Acidulodesulfobacterales by metagenomics and metatranscriptomics.</title>
        <authorList>
            <person name="Tan S."/>
            <person name="Liu J."/>
            <person name="Fang Y."/>
            <person name="Hedlund B.P."/>
            <person name="Lian Z.H."/>
            <person name="Huang L.Y."/>
            <person name="Li J.T."/>
            <person name="Huang L.N."/>
            <person name="Li W.J."/>
            <person name="Jiang H.C."/>
            <person name="Dong H.L."/>
            <person name="Shu W.S."/>
        </authorList>
    </citation>
    <scope>NUCLEOTIDE SEQUENCE [LARGE SCALE GENOMIC DNA]</scope>
    <source>
        <strain evidence="2">AP2</strain>
    </source>
</reference>
<keyword evidence="1" id="KW-0472">Membrane</keyword>
<feature type="transmembrane region" description="Helical" evidence="1">
    <location>
        <begin position="52"/>
        <end position="73"/>
    </location>
</feature>
<organism evidence="2 3">
    <name type="scientific">Acididesulfobacter guangdongensis</name>
    <dbReference type="NCBI Taxonomy" id="2597225"/>
    <lineage>
        <taxon>Bacteria</taxon>
        <taxon>Deltaproteobacteria</taxon>
        <taxon>Candidatus Acidulodesulfobacterales</taxon>
        <taxon>Candidatus Acididesulfobacter</taxon>
    </lineage>
</organism>